<gene>
    <name evidence="2" type="ORF">K3166_09980</name>
</gene>
<evidence type="ECO:0000313" key="3">
    <source>
        <dbReference type="Proteomes" id="UP000824280"/>
    </source>
</evidence>
<dbReference type="EMBL" id="CP081297">
    <property type="protein sequence ID" value="QZD86545.1"/>
    <property type="molecule type" value="Genomic_DNA"/>
</dbReference>
<dbReference type="Pfam" id="PF07238">
    <property type="entry name" value="PilZ"/>
    <property type="match status" value="1"/>
</dbReference>
<protein>
    <submittedName>
        <fullName evidence="2">PilZ domain-containing protein</fullName>
    </submittedName>
</protein>
<organism evidence="2 3">
    <name type="scientific">Qipengyuania psychrotolerans</name>
    <dbReference type="NCBI Taxonomy" id="2867238"/>
    <lineage>
        <taxon>Bacteria</taxon>
        <taxon>Pseudomonadati</taxon>
        <taxon>Pseudomonadota</taxon>
        <taxon>Alphaproteobacteria</taxon>
        <taxon>Sphingomonadales</taxon>
        <taxon>Erythrobacteraceae</taxon>
        <taxon>Qipengyuania</taxon>
    </lineage>
</organism>
<dbReference type="Proteomes" id="UP000824280">
    <property type="component" value="Chromosome"/>
</dbReference>
<name>A0ABX8ZC14_9SPHN</name>
<proteinExistence type="predicted"/>
<sequence length="169" mass="18675">MGKFKRPLHAEFQSDSRYAGRSILRLSASASTKSESQNVLIHDLSETGLRFETVARLEVSDLVNVDLPFIGMMEARIIWHEDDFYGCQFLEPVSQDILSAALLRSYGDGGEPNPDAAVEEIPIGVNPSLEAITEWKVGFEQTKGKKGYTLVGFRQTAEGVTIAIVNRVN</sequence>
<reference evidence="2 3" key="1">
    <citation type="submission" date="2021-08" db="EMBL/GenBank/DDBJ databases">
        <title>Comparative Genomics Analysis of the Genus Qipengyuania Reveals Extensive Genetic Diversity and Metabolic Versatility, Including the Description of Fifteen Novel Species.</title>
        <authorList>
            <person name="Liu Y."/>
        </authorList>
    </citation>
    <scope>NUCLEOTIDE SEQUENCE [LARGE SCALE GENOMIC DNA]</scope>
    <source>
        <strain evidence="2 3">1XM2-8</strain>
    </source>
</reference>
<evidence type="ECO:0000259" key="1">
    <source>
        <dbReference type="Pfam" id="PF07238"/>
    </source>
</evidence>
<keyword evidence="3" id="KW-1185">Reference proteome</keyword>
<dbReference type="SUPFAM" id="SSF141371">
    <property type="entry name" value="PilZ domain-like"/>
    <property type="match status" value="1"/>
</dbReference>
<accession>A0ABX8ZC14</accession>
<feature type="domain" description="PilZ" evidence="1">
    <location>
        <begin position="20"/>
        <end position="95"/>
    </location>
</feature>
<dbReference type="Gene3D" id="2.40.10.220">
    <property type="entry name" value="predicted glycosyltransferase like domains"/>
    <property type="match status" value="1"/>
</dbReference>
<dbReference type="RefSeq" id="WP_221422089.1">
    <property type="nucleotide sequence ID" value="NZ_CP081297.1"/>
</dbReference>
<evidence type="ECO:0000313" key="2">
    <source>
        <dbReference type="EMBL" id="QZD86545.1"/>
    </source>
</evidence>
<dbReference type="InterPro" id="IPR009875">
    <property type="entry name" value="PilZ_domain"/>
</dbReference>